<dbReference type="InterPro" id="IPR027417">
    <property type="entry name" value="P-loop_NTPase"/>
</dbReference>
<evidence type="ECO:0000256" key="3">
    <source>
        <dbReference type="ARBA" id="ARBA00004806"/>
    </source>
</evidence>
<feature type="domain" description="APS kinase" evidence="15">
    <location>
        <begin position="26"/>
        <end position="175"/>
    </location>
</feature>
<dbReference type="PANTHER" id="PTHR11055:SF1">
    <property type="entry name" value="PAPS SYNTHETASE, ISOFORM D"/>
    <property type="match status" value="1"/>
</dbReference>
<evidence type="ECO:0000256" key="11">
    <source>
        <dbReference type="ARBA" id="ARBA00031393"/>
    </source>
</evidence>
<evidence type="ECO:0000256" key="12">
    <source>
        <dbReference type="ARBA" id="ARBA00031464"/>
    </source>
</evidence>
<evidence type="ECO:0000256" key="13">
    <source>
        <dbReference type="HAMAP-Rule" id="MF_00065"/>
    </source>
</evidence>
<dbReference type="SUPFAM" id="SSF52540">
    <property type="entry name" value="P-loop containing nucleoside triphosphate hydrolases"/>
    <property type="match status" value="1"/>
</dbReference>
<dbReference type="InterPro" id="IPR002891">
    <property type="entry name" value="APS"/>
</dbReference>
<keyword evidence="13" id="KW-0597">Phosphoprotein</keyword>
<evidence type="ECO:0000256" key="4">
    <source>
        <dbReference type="ARBA" id="ARBA00007008"/>
    </source>
</evidence>
<evidence type="ECO:0000256" key="7">
    <source>
        <dbReference type="ARBA" id="ARBA00022741"/>
    </source>
</evidence>
<name>A0ABY7I4S9_9BACI</name>
<evidence type="ECO:0000256" key="2">
    <source>
        <dbReference type="ARBA" id="ARBA00002632"/>
    </source>
</evidence>
<comment type="similarity">
    <text evidence="4 13 14">Belongs to the APS kinase family.</text>
</comment>
<keyword evidence="7 13" id="KW-0547">Nucleotide-binding</keyword>
<evidence type="ECO:0000256" key="14">
    <source>
        <dbReference type="RuleBase" id="RU004347"/>
    </source>
</evidence>
<dbReference type="RefSeq" id="WP_059352889.1">
    <property type="nucleotide sequence ID" value="NZ_CP101718.1"/>
</dbReference>
<evidence type="ECO:0000256" key="9">
    <source>
        <dbReference type="ARBA" id="ARBA00022840"/>
    </source>
</evidence>
<proteinExistence type="inferred from homology"/>
<evidence type="ECO:0000259" key="15">
    <source>
        <dbReference type="Pfam" id="PF01583"/>
    </source>
</evidence>
<dbReference type="PANTHER" id="PTHR11055">
    <property type="entry name" value="BIFUNCTIONAL 3'-PHOSPHOADENOSINE 5'-PHOSPHOSULFATE SYNTHASE"/>
    <property type="match status" value="1"/>
</dbReference>
<dbReference type="NCBIfam" id="TIGR00455">
    <property type="entry name" value="apsK"/>
    <property type="match status" value="1"/>
</dbReference>
<dbReference type="Gene3D" id="3.40.50.300">
    <property type="entry name" value="P-loop containing nucleotide triphosphate hydrolases"/>
    <property type="match status" value="1"/>
</dbReference>
<dbReference type="EMBL" id="CP114066">
    <property type="protein sequence ID" value="WAT22952.1"/>
    <property type="molecule type" value="Genomic_DNA"/>
</dbReference>
<sequence>MTNRDIVWHEASITKEEYQQKNKHKSSILWLTGLSGSGKSTIANAAARELFEQGYQVIVLDGDNIRHGLNKDLGFSDKDRKENIRRIGEVAKLFVQQGTIVITAFISPFREDRDQVRQLVEAGEFNEVYIKCDLDICEQRDPKGLYKKARNGEIPFFTGIDSPYEEPEAPELVLDSGQYDREECKNQLIEFVKQQLS</sequence>
<gene>
    <name evidence="13 16" type="primary">cysC</name>
    <name evidence="16" type="ORF">O0R52_08355</name>
</gene>
<dbReference type="EC" id="2.7.1.25" evidence="5 13"/>
<keyword evidence="9 13" id="KW-0067">ATP-binding</keyword>
<organism evidence="16 17">
    <name type="scientific">Bacillus halotolerans</name>
    <dbReference type="NCBI Taxonomy" id="260554"/>
    <lineage>
        <taxon>Bacteria</taxon>
        <taxon>Bacillati</taxon>
        <taxon>Bacillota</taxon>
        <taxon>Bacilli</taxon>
        <taxon>Bacillales</taxon>
        <taxon>Bacillaceae</taxon>
        <taxon>Bacillus</taxon>
    </lineage>
</organism>
<comment type="pathway">
    <text evidence="3 13 14">Sulfur metabolism; hydrogen sulfide biosynthesis; sulfite from sulfate: step 2/3.</text>
</comment>
<evidence type="ECO:0000256" key="5">
    <source>
        <dbReference type="ARBA" id="ARBA00012121"/>
    </source>
</evidence>
<dbReference type="Proteomes" id="UP001164713">
    <property type="component" value="Chromosome"/>
</dbReference>
<evidence type="ECO:0000313" key="16">
    <source>
        <dbReference type="EMBL" id="WAT22952.1"/>
    </source>
</evidence>
<evidence type="ECO:0000256" key="1">
    <source>
        <dbReference type="ARBA" id="ARBA00001823"/>
    </source>
</evidence>
<dbReference type="HAMAP" id="MF_00065">
    <property type="entry name" value="Adenylyl_sulf_kinase"/>
    <property type="match status" value="1"/>
</dbReference>
<keyword evidence="6 13" id="KW-0808">Transferase</keyword>
<dbReference type="GO" id="GO:0004020">
    <property type="term" value="F:adenylylsulfate kinase activity"/>
    <property type="evidence" value="ECO:0007669"/>
    <property type="project" value="UniProtKB-EC"/>
</dbReference>
<evidence type="ECO:0000256" key="6">
    <source>
        <dbReference type="ARBA" id="ARBA00022679"/>
    </source>
</evidence>
<evidence type="ECO:0000256" key="10">
    <source>
        <dbReference type="ARBA" id="ARBA00029724"/>
    </source>
</evidence>
<accession>A0ABY7I4S9</accession>
<comment type="catalytic activity">
    <reaction evidence="1 13 14">
        <text>adenosine 5'-phosphosulfate + ATP = 3'-phosphoadenylyl sulfate + ADP + H(+)</text>
        <dbReference type="Rhea" id="RHEA:24152"/>
        <dbReference type="ChEBI" id="CHEBI:15378"/>
        <dbReference type="ChEBI" id="CHEBI:30616"/>
        <dbReference type="ChEBI" id="CHEBI:58243"/>
        <dbReference type="ChEBI" id="CHEBI:58339"/>
        <dbReference type="ChEBI" id="CHEBI:456216"/>
        <dbReference type="EC" id="2.7.1.25"/>
    </reaction>
</comment>
<reference evidence="16" key="1">
    <citation type="submission" date="2022-12" db="EMBL/GenBank/DDBJ databases">
        <title>Genomic of Bacillus halotolerans.</title>
        <authorList>
            <person name="Xu G."/>
            <person name="Ding Y."/>
        </authorList>
    </citation>
    <scope>NUCLEOTIDE SEQUENCE</scope>
    <source>
        <strain evidence="16">B13</strain>
    </source>
</reference>
<feature type="binding site" evidence="13">
    <location>
        <begin position="33"/>
        <end position="40"/>
    </location>
    <ligand>
        <name>ATP</name>
        <dbReference type="ChEBI" id="CHEBI:30616"/>
    </ligand>
</feature>
<dbReference type="Pfam" id="PF01583">
    <property type="entry name" value="APS_kinase"/>
    <property type="match status" value="1"/>
</dbReference>
<dbReference type="CDD" id="cd02027">
    <property type="entry name" value="APSK"/>
    <property type="match status" value="1"/>
</dbReference>
<keyword evidence="17" id="KW-1185">Reference proteome</keyword>
<dbReference type="NCBIfam" id="NF003013">
    <property type="entry name" value="PRK03846.1"/>
    <property type="match status" value="1"/>
</dbReference>
<dbReference type="NCBIfam" id="NF004041">
    <property type="entry name" value="PRK05541.1"/>
    <property type="match status" value="1"/>
</dbReference>
<evidence type="ECO:0000313" key="17">
    <source>
        <dbReference type="Proteomes" id="UP001164713"/>
    </source>
</evidence>
<evidence type="ECO:0000256" key="8">
    <source>
        <dbReference type="ARBA" id="ARBA00022777"/>
    </source>
</evidence>
<protein>
    <recommendedName>
        <fullName evidence="5 13">Adenylyl-sulfate kinase</fullName>
        <ecNumber evidence="5 13">2.7.1.25</ecNumber>
    </recommendedName>
    <alternativeName>
        <fullName evidence="11 13">APS kinase</fullName>
    </alternativeName>
    <alternativeName>
        <fullName evidence="12 13">ATP adenosine-5'-phosphosulfate 3'-phosphotransferase</fullName>
    </alternativeName>
    <alternativeName>
        <fullName evidence="10 13">Adenosine-5'-phosphosulfate kinase</fullName>
    </alternativeName>
</protein>
<keyword evidence="8 13" id="KW-0418">Kinase</keyword>
<feature type="active site" description="Phosphoserine intermediate" evidence="13">
    <location>
        <position position="107"/>
    </location>
</feature>
<dbReference type="InterPro" id="IPR059117">
    <property type="entry name" value="APS_kinase_dom"/>
</dbReference>
<comment type="function">
    <text evidence="2 13 14">Catalyzes the synthesis of activated sulfate.</text>
</comment>